<dbReference type="EMBL" id="ML220137">
    <property type="protein sequence ID" value="TGZ78862.1"/>
    <property type="molecule type" value="Genomic_DNA"/>
</dbReference>
<dbReference type="PANTHER" id="PTHR34693:SF2">
    <property type="entry name" value="DUF3602 DOMAIN-CONTAINING PROTEIN"/>
    <property type="match status" value="1"/>
</dbReference>
<dbReference type="InterPro" id="IPR022024">
    <property type="entry name" value="DUF3602"/>
</dbReference>
<feature type="region of interest" description="Disordered" evidence="1">
    <location>
        <begin position="86"/>
        <end position="142"/>
    </location>
</feature>
<evidence type="ECO:0000256" key="1">
    <source>
        <dbReference type="SAM" id="MobiDB-lite"/>
    </source>
</evidence>
<proteinExistence type="predicted"/>
<protein>
    <submittedName>
        <fullName evidence="2">Uncharacterized protein</fullName>
    </submittedName>
</protein>
<feature type="compositionally biased region" description="Low complexity" evidence="1">
    <location>
        <begin position="116"/>
        <end position="135"/>
    </location>
</feature>
<dbReference type="Pfam" id="PF12223">
    <property type="entry name" value="DUF3602"/>
    <property type="match status" value="1"/>
</dbReference>
<evidence type="ECO:0000313" key="2">
    <source>
        <dbReference type="EMBL" id="TGZ78862.1"/>
    </source>
</evidence>
<name>A0A4S2MNZ6_9PEZI</name>
<accession>A0A4S2MNZ6</accession>
<dbReference type="PANTHER" id="PTHR34693">
    <property type="entry name" value="PROTEIN PAR32"/>
    <property type="match status" value="1"/>
</dbReference>
<dbReference type="Proteomes" id="UP000298138">
    <property type="component" value="Unassembled WGS sequence"/>
</dbReference>
<reference evidence="2 3" key="1">
    <citation type="submission" date="2019-04" db="EMBL/GenBank/DDBJ databases">
        <title>Comparative genomics and transcriptomics to analyze fruiting body development in filamentous ascomycetes.</title>
        <authorList>
            <consortium name="DOE Joint Genome Institute"/>
            <person name="Lutkenhaus R."/>
            <person name="Traeger S."/>
            <person name="Breuer J."/>
            <person name="Kuo A."/>
            <person name="Lipzen A."/>
            <person name="Pangilinan J."/>
            <person name="Dilworth D."/>
            <person name="Sandor L."/>
            <person name="Poggeler S."/>
            <person name="Barry K."/>
            <person name="Grigoriev I.V."/>
            <person name="Nowrousian M."/>
        </authorList>
    </citation>
    <scope>NUCLEOTIDE SEQUENCE [LARGE SCALE GENOMIC DNA]</scope>
    <source>
        <strain evidence="2 3">CBS 389.68</strain>
    </source>
</reference>
<keyword evidence="3" id="KW-1185">Reference proteome</keyword>
<dbReference type="AlphaFoldDB" id="A0A4S2MNZ6"/>
<feature type="compositionally biased region" description="Polar residues" evidence="1">
    <location>
        <begin position="103"/>
        <end position="115"/>
    </location>
</feature>
<feature type="region of interest" description="Disordered" evidence="1">
    <location>
        <begin position="27"/>
        <end position="60"/>
    </location>
</feature>
<gene>
    <name evidence="2" type="ORF">EX30DRAFT_128780</name>
</gene>
<dbReference type="InterPro" id="IPR053203">
    <property type="entry name" value="Cisplatin_resist-associated"/>
</dbReference>
<dbReference type="OrthoDB" id="5424462at2759"/>
<dbReference type="InParanoid" id="A0A4S2MNZ6"/>
<evidence type="ECO:0000313" key="3">
    <source>
        <dbReference type="Proteomes" id="UP000298138"/>
    </source>
</evidence>
<sequence>MGLTITEGAPTTTTRVFHCGRGGAGNYHSVPKNLPAPPTTIPSAPRANFYAGRGGAGNARNATERAAFSFDEEIERDRIFHEHHASVYSVGRGGAGNIVTGDARSQYSGRSDATPRSSTCTDRSSASSINSANHSGLADRVMRTISRVRSSASSN</sequence>
<organism evidence="2 3">
    <name type="scientific">Ascodesmis nigricans</name>
    <dbReference type="NCBI Taxonomy" id="341454"/>
    <lineage>
        <taxon>Eukaryota</taxon>
        <taxon>Fungi</taxon>
        <taxon>Dikarya</taxon>
        <taxon>Ascomycota</taxon>
        <taxon>Pezizomycotina</taxon>
        <taxon>Pezizomycetes</taxon>
        <taxon>Pezizales</taxon>
        <taxon>Ascodesmidaceae</taxon>
        <taxon>Ascodesmis</taxon>
    </lineage>
</organism>